<evidence type="ECO:0000313" key="3">
    <source>
        <dbReference type="EMBL" id="PZR13912.1"/>
    </source>
</evidence>
<organism evidence="3 4">
    <name type="scientific">Archangium gephyra</name>
    <dbReference type="NCBI Taxonomy" id="48"/>
    <lineage>
        <taxon>Bacteria</taxon>
        <taxon>Pseudomonadati</taxon>
        <taxon>Myxococcota</taxon>
        <taxon>Myxococcia</taxon>
        <taxon>Myxococcales</taxon>
        <taxon>Cystobacterineae</taxon>
        <taxon>Archangiaceae</taxon>
        <taxon>Archangium</taxon>
    </lineage>
</organism>
<feature type="region of interest" description="Disordered" evidence="1">
    <location>
        <begin position="527"/>
        <end position="550"/>
    </location>
</feature>
<feature type="compositionally biased region" description="Acidic residues" evidence="1">
    <location>
        <begin position="677"/>
        <end position="688"/>
    </location>
</feature>
<feature type="compositionally biased region" description="Basic and acidic residues" evidence="1">
    <location>
        <begin position="573"/>
        <end position="586"/>
    </location>
</feature>
<feature type="compositionally biased region" description="Pro residues" evidence="1">
    <location>
        <begin position="832"/>
        <end position="855"/>
    </location>
</feature>
<dbReference type="Pfam" id="PF13692">
    <property type="entry name" value="Glyco_trans_1_4"/>
    <property type="match status" value="1"/>
</dbReference>
<dbReference type="PANTHER" id="PTHR45947">
    <property type="entry name" value="SULFOQUINOVOSYL TRANSFERASE SQD2"/>
    <property type="match status" value="1"/>
</dbReference>
<feature type="compositionally biased region" description="Low complexity" evidence="1">
    <location>
        <begin position="770"/>
        <end position="783"/>
    </location>
</feature>
<name>A0A2W5TGN0_9BACT</name>
<dbReference type="Gene3D" id="3.40.50.2000">
    <property type="entry name" value="Glycogen Phosphorylase B"/>
    <property type="match status" value="2"/>
</dbReference>
<gene>
    <name evidence="3" type="ORF">DI536_11315</name>
</gene>
<feature type="region of interest" description="Disordered" evidence="1">
    <location>
        <begin position="824"/>
        <end position="860"/>
    </location>
</feature>
<dbReference type="SUPFAM" id="SSF53756">
    <property type="entry name" value="UDP-Glycosyltransferase/glycogen phosphorylase"/>
    <property type="match status" value="1"/>
</dbReference>
<proteinExistence type="predicted"/>
<evidence type="ECO:0000256" key="1">
    <source>
        <dbReference type="SAM" id="MobiDB-lite"/>
    </source>
</evidence>
<dbReference type="PANTHER" id="PTHR45947:SF3">
    <property type="entry name" value="SULFOQUINOVOSYL TRANSFERASE SQD2"/>
    <property type="match status" value="1"/>
</dbReference>
<sequence>MAVSDLPRLLLCVFDVVPAPTALSRRLTEYLKGLSERYQVVVLSVKTPDHTHIERYHGARLLRVPVGSGDLASRVQSFERAVRRQMESEEYVMVHSFDPFGGYALCERRSELGYKVVYDACSLPSVDLPFFYSEEEANRRFIARVRRQELFCLMNADVVIVANELTRDFVVGLGLAREQVQVLPAPVDLTPYKPEVMGVPDATPMKMVHLGHQGDAQDLPTLMEAMQLALQTVDVRLAVVGPKHDAHQARLEEQVAALHLTGKVEFQPPVAHDDLYKVLATADVGLLTLSDVERNSRVGSPLARLGEYLAAGRPVIAADVPAARALLPEDGVLLYRPQDAVSLADAIVQLANDPARRVKMGVAARAASIERDSAKVRADLFAVYVALSGTGVRAVGDADDANPDEVTQLGRSATEEDTQKKKKKSDRRPREAPSGTNKVKTDPNIAADETSPEAAMASRPPVMGTPLREESPPIVTGEDLQALAAELGHVTTEPNALRPSEPAVVMGLPLRPPPEEAAVTVGIAPTESRLLDEPPGDRSPTPAAELPPVLVDEAFAAEAVTFERTLRGPNLDAPKERTTRGPRFTDDPTPDAAPPMESSPTTLEFETNVAPPAPSAPTDPGLEDESVTAKVSPPRRAPAAPPTLDFVPLGIALDEPLTAPLERTLRGASFSKPAPAVEEEAPFVDDAELTSTSTSSSNLPVVAGEEEAPFADDADLAPAEKSDDEAPFIDDEDLRPVTGLTPALGVRPASPIKPPELPFRSTSGTFAVIASTPSAPPMTSSPSRAEGFVPLLTPPALPTSSPSRVGPPPLPRSTSGVFAVVSSTPSATGLFPEPPKVPPRPVVAPPPPKPAPPVPSLVDEPEEPLAMAPEEMVMTVDTDSALPASAIDPWLAQLVHGYCPPASGFFERHAPPTTMPGRDT</sequence>
<feature type="region of interest" description="Disordered" evidence="1">
    <location>
        <begin position="668"/>
        <end position="758"/>
    </location>
</feature>
<dbReference type="EMBL" id="QFQP01000008">
    <property type="protein sequence ID" value="PZR13912.1"/>
    <property type="molecule type" value="Genomic_DNA"/>
</dbReference>
<dbReference type="InterPro" id="IPR028098">
    <property type="entry name" value="Glyco_trans_4-like_N"/>
</dbReference>
<feature type="region of interest" description="Disordered" evidence="1">
    <location>
        <begin position="770"/>
        <end position="812"/>
    </location>
</feature>
<evidence type="ECO:0000313" key="4">
    <source>
        <dbReference type="Proteomes" id="UP000249061"/>
    </source>
</evidence>
<dbReference type="CDD" id="cd03794">
    <property type="entry name" value="GT4_WbuB-like"/>
    <property type="match status" value="1"/>
</dbReference>
<feature type="compositionally biased region" description="Acidic residues" evidence="1">
    <location>
        <begin position="704"/>
        <end position="715"/>
    </location>
</feature>
<feature type="region of interest" description="Disordered" evidence="1">
    <location>
        <begin position="394"/>
        <end position="473"/>
    </location>
</feature>
<dbReference type="GO" id="GO:0016757">
    <property type="term" value="F:glycosyltransferase activity"/>
    <property type="evidence" value="ECO:0007669"/>
    <property type="project" value="TreeGrafter"/>
</dbReference>
<dbReference type="AlphaFoldDB" id="A0A2W5TGN0"/>
<reference evidence="3 4" key="1">
    <citation type="submission" date="2017-08" db="EMBL/GenBank/DDBJ databases">
        <title>Infants hospitalized years apart are colonized by the same room-sourced microbial strains.</title>
        <authorList>
            <person name="Brooks B."/>
            <person name="Olm M.R."/>
            <person name="Firek B.A."/>
            <person name="Baker R."/>
            <person name="Thomas B.C."/>
            <person name="Morowitz M.J."/>
            <person name="Banfield J.F."/>
        </authorList>
    </citation>
    <scope>NUCLEOTIDE SEQUENCE [LARGE SCALE GENOMIC DNA]</scope>
    <source>
        <strain evidence="3">S2_003_000_R2_14</strain>
    </source>
</reference>
<evidence type="ECO:0000259" key="2">
    <source>
        <dbReference type="Pfam" id="PF13439"/>
    </source>
</evidence>
<dbReference type="Proteomes" id="UP000249061">
    <property type="component" value="Unassembled WGS sequence"/>
</dbReference>
<dbReference type="InterPro" id="IPR050194">
    <property type="entry name" value="Glycosyltransferase_grp1"/>
</dbReference>
<accession>A0A2W5TGN0</accession>
<comment type="caution">
    <text evidence="3">The sequence shown here is derived from an EMBL/GenBank/DDBJ whole genome shotgun (WGS) entry which is preliminary data.</text>
</comment>
<protein>
    <recommendedName>
        <fullName evidence="2">Glycosyltransferase subfamily 4-like N-terminal domain-containing protein</fullName>
    </recommendedName>
</protein>
<dbReference type="Pfam" id="PF13439">
    <property type="entry name" value="Glyco_transf_4"/>
    <property type="match status" value="1"/>
</dbReference>
<feature type="domain" description="Glycosyltransferase subfamily 4-like N-terminal" evidence="2">
    <location>
        <begin position="25"/>
        <end position="189"/>
    </location>
</feature>
<feature type="compositionally biased region" description="Acidic residues" evidence="1">
    <location>
        <begin position="722"/>
        <end position="733"/>
    </location>
</feature>
<feature type="region of interest" description="Disordered" evidence="1">
    <location>
        <begin position="562"/>
        <end position="646"/>
    </location>
</feature>